<sequence length="621" mass="69592">MVKNKDGIVKSIIRAWPYLVPYKLKLAIIIAGTILFALIRLIDPYLYKKLVDEVLVGGVSGEINMNTALWGAVKICSLILFLRIGTSLIFSFYSYLSLEIVSLVEAKMFRSSLSHLQSLDMSFHNSKNSGEILSRVDRGIDSLTRILHENIAKFFLPGIVNIVCLIVWITYQNKYLALASVFFIPLHIYFSLKKAGPIYANQSKINKLYEKAYHRAYEGINNIGAVISFNAAEHELALFDKDSQAALKLKLAIAKWWRILGFSASFFEVLGRISVIILGTYLVAKKMTTVGEIVMFLAYTSMIYQPLLDMITTYLMMQIELSKAKRFTDLMDIKPRLREAPDPIKLSRVKKGIKFRGVSFRYEDFEIPESIENSDDAYSETSKLDGDKAEQILEDMDLFIPAGSKVAFVGPTGSGKSTMANLIHRYYDSTAGTITIDGVDLRNIDSRCLHELITVVPQHALLFSRTIKENIAYGRENATDEEIVNAAKIANAHEFITKKPKGYDTLIGEKGVRLSGGEQQRISIARAVLQNASVIIMDEATSHLDSLSESLVQEALWKLIEGKTAIIIAHRLSTIVSADMIVVLNKGGIVDHGTSQELLGRCELYQELYKKQFEMPTEPPV</sequence>
<feature type="transmembrane region" description="Helical" evidence="7">
    <location>
        <begin position="175"/>
        <end position="192"/>
    </location>
</feature>
<dbReference type="CDD" id="cd07346">
    <property type="entry name" value="ABC_6TM_exporters"/>
    <property type="match status" value="1"/>
</dbReference>
<feature type="transmembrane region" description="Helical" evidence="7">
    <location>
        <begin position="296"/>
        <end position="317"/>
    </location>
</feature>
<dbReference type="GO" id="GO:0140359">
    <property type="term" value="F:ABC-type transporter activity"/>
    <property type="evidence" value="ECO:0007669"/>
    <property type="project" value="InterPro"/>
</dbReference>
<dbReference type="InterPro" id="IPR039421">
    <property type="entry name" value="Type_1_exporter"/>
</dbReference>
<feature type="transmembrane region" description="Helical" evidence="7">
    <location>
        <begin position="151"/>
        <end position="169"/>
    </location>
</feature>
<dbReference type="EMBL" id="MGKY01000005">
    <property type="protein sequence ID" value="OGN34142.1"/>
    <property type="molecule type" value="Genomic_DNA"/>
</dbReference>
<dbReference type="SUPFAM" id="SSF90123">
    <property type="entry name" value="ABC transporter transmembrane region"/>
    <property type="match status" value="1"/>
</dbReference>
<dbReference type="InterPro" id="IPR036640">
    <property type="entry name" value="ABC1_TM_sf"/>
</dbReference>
<evidence type="ECO:0000256" key="4">
    <source>
        <dbReference type="ARBA" id="ARBA00022840"/>
    </source>
</evidence>
<dbReference type="InterPro" id="IPR011527">
    <property type="entry name" value="ABC1_TM_dom"/>
</dbReference>
<dbReference type="GO" id="GO:0005524">
    <property type="term" value="F:ATP binding"/>
    <property type="evidence" value="ECO:0007669"/>
    <property type="project" value="UniProtKB-KW"/>
</dbReference>
<evidence type="ECO:0000256" key="2">
    <source>
        <dbReference type="ARBA" id="ARBA00022692"/>
    </source>
</evidence>
<keyword evidence="6 7" id="KW-0472">Membrane</keyword>
<feature type="transmembrane region" description="Helical" evidence="7">
    <location>
        <begin position="259"/>
        <end position="284"/>
    </location>
</feature>
<feature type="domain" description="ABC transmembrane type-1" evidence="9">
    <location>
        <begin position="27"/>
        <end position="318"/>
    </location>
</feature>
<dbReference type="FunFam" id="3.40.50.300:FF:000218">
    <property type="entry name" value="Multidrug ABC transporter ATP-binding protein"/>
    <property type="match status" value="1"/>
</dbReference>
<dbReference type="SMART" id="SM00382">
    <property type="entry name" value="AAA"/>
    <property type="match status" value="1"/>
</dbReference>
<dbReference type="PANTHER" id="PTHR24221:SF654">
    <property type="entry name" value="ATP-BINDING CASSETTE SUB-FAMILY B MEMBER 6"/>
    <property type="match status" value="1"/>
</dbReference>
<dbReference type="PROSITE" id="PS00211">
    <property type="entry name" value="ABC_TRANSPORTER_1"/>
    <property type="match status" value="1"/>
</dbReference>
<evidence type="ECO:0000256" key="7">
    <source>
        <dbReference type="SAM" id="Phobius"/>
    </source>
</evidence>
<comment type="subcellular location">
    <subcellularLocation>
        <location evidence="1">Cell membrane</location>
        <topology evidence="1">Multi-pass membrane protein</topology>
    </subcellularLocation>
</comment>
<organism evidence="10 11">
    <name type="scientific">Candidatus Yanofskybacteria bacterium RIFCSPLOWO2_12_FULL_43_11b</name>
    <dbReference type="NCBI Taxonomy" id="1802710"/>
    <lineage>
        <taxon>Bacteria</taxon>
        <taxon>Candidatus Yanofskyibacteriota</taxon>
    </lineage>
</organism>
<dbReference type="InterPro" id="IPR027417">
    <property type="entry name" value="P-loop_NTPase"/>
</dbReference>
<dbReference type="GO" id="GO:0005886">
    <property type="term" value="C:plasma membrane"/>
    <property type="evidence" value="ECO:0007669"/>
    <property type="project" value="UniProtKB-SubCell"/>
</dbReference>
<dbReference type="Gene3D" id="1.20.1560.10">
    <property type="entry name" value="ABC transporter type 1, transmembrane domain"/>
    <property type="match status" value="1"/>
</dbReference>
<dbReference type="GO" id="GO:0016887">
    <property type="term" value="F:ATP hydrolysis activity"/>
    <property type="evidence" value="ECO:0007669"/>
    <property type="project" value="InterPro"/>
</dbReference>
<dbReference type="InterPro" id="IPR003439">
    <property type="entry name" value="ABC_transporter-like_ATP-bd"/>
</dbReference>
<dbReference type="Gene3D" id="3.40.50.300">
    <property type="entry name" value="P-loop containing nucleotide triphosphate hydrolases"/>
    <property type="match status" value="1"/>
</dbReference>
<keyword evidence="3" id="KW-0547">Nucleotide-binding</keyword>
<dbReference type="PANTHER" id="PTHR24221">
    <property type="entry name" value="ATP-BINDING CASSETTE SUB-FAMILY B"/>
    <property type="match status" value="1"/>
</dbReference>
<dbReference type="InterPro" id="IPR003593">
    <property type="entry name" value="AAA+_ATPase"/>
</dbReference>
<dbReference type="Pfam" id="PF00005">
    <property type="entry name" value="ABC_tran"/>
    <property type="match status" value="1"/>
</dbReference>
<feature type="domain" description="ABC transporter" evidence="8">
    <location>
        <begin position="371"/>
        <end position="611"/>
    </location>
</feature>
<feature type="transmembrane region" description="Helical" evidence="7">
    <location>
        <begin position="67"/>
        <end position="93"/>
    </location>
</feature>
<name>A0A1F8H937_9BACT</name>
<reference evidence="10 11" key="1">
    <citation type="journal article" date="2016" name="Nat. Commun.">
        <title>Thousands of microbial genomes shed light on interconnected biogeochemical processes in an aquifer system.</title>
        <authorList>
            <person name="Anantharaman K."/>
            <person name="Brown C.T."/>
            <person name="Hug L.A."/>
            <person name="Sharon I."/>
            <person name="Castelle C.J."/>
            <person name="Probst A.J."/>
            <person name="Thomas B.C."/>
            <person name="Singh A."/>
            <person name="Wilkins M.J."/>
            <person name="Karaoz U."/>
            <person name="Brodie E.L."/>
            <person name="Williams K.H."/>
            <person name="Hubbard S.S."/>
            <person name="Banfield J.F."/>
        </authorList>
    </citation>
    <scope>NUCLEOTIDE SEQUENCE [LARGE SCALE GENOMIC DNA]</scope>
</reference>
<evidence type="ECO:0008006" key="12">
    <source>
        <dbReference type="Google" id="ProtNLM"/>
    </source>
</evidence>
<dbReference type="InterPro" id="IPR017871">
    <property type="entry name" value="ABC_transporter-like_CS"/>
</dbReference>
<evidence type="ECO:0000259" key="9">
    <source>
        <dbReference type="PROSITE" id="PS50929"/>
    </source>
</evidence>
<dbReference type="AlphaFoldDB" id="A0A1F8H937"/>
<dbReference type="SUPFAM" id="SSF52540">
    <property type="entry name" value="P-loop containing nucleoside triphosphate hydrolases"/>
    <property type="match status" value="1"/>
</dbReference>
<proteinExistence type="predicted"/>
<protein>
    <recommendedName>
        <fullName evidence="12">ABC transporter ATP-binding protein</fullName>
    </recommendedName>
</protein>
<evidence type="ECO:0000256" key="5">
    <source>
        <dbReference type="ARBA" id="ARBA00022989"/>
    </source>
</evidence>
<gene>
    <name evidence="10" type="ORF">A3G51_02900</name>
</gene>
<dbReference type="Proteomes" id="UP000177745">
    <property type="component" value="Unassembled WGS sequence"/>
</dbReference>
<keyword evidence="2 7" id="KW-0812">Transmembrane</keyword>
<comment type="caution">
    <text evidence="10">The sequence shown here is derived from an EMBL/GenBank/DDBJ whole genome shotgun (WGS) entry which is preliminary data.</text>
</comment>
<keyword evidence="5 7" id="KW-1133">Transmembrane helix</keyword>
<evidence type="ECO:0000256" key="3">
    <source>
        <dbReference type="ARBA" id="ARBA00022741"/>
    </source>
</evidence>
<evidence type="ECO:0000259" key="8">
    <source>
        <dbReference type="PROSITE" id="PS50893"/>
    </source>
</evidence>
<dbReference type="PROSITE" id="PS50929">
    <property type="entry name" value="ABC_TM1F"/>
    <property type="match status" value="1"/>
</dbReference>
<evidence type="ECO:0000256" key="1">
    <source>
        <dbReference type="ARBA" id="ARBA00004651"/>
    </source>
</evidence>
<feature type="transmembrane region" description="Helical" evidence="7">
    <location>
        <begin position="26"/>
        <end position="47"/>
    </location>
</feature>
<dbReference type="PROSITE" id="PS50893">
    <property type="entry name" value="ABC_TRANSPORTER_2"/>
    <property type="match status" value="1"/>
</dbReference>
<evidence type="ECO:0000313" key="11">
    <source>
        <dbReference type="Proteomes" id="UP000177745"/>
    </source>
</evidence>
<keyword evidence="4" id="KW-0067">ATP-binding</keyword>
<accession>A0A1F8H937</accession>
<evidence type="ECO:0000313" key="10">
    <source>
        <dbReference type="EMBL" id="OGN34142.1"/>
    </source>
</evidence>
<dbReference type="Pfam" id="PF00664">
    <property type="entry name" value="ABC_membrane"/>
    <property type="match status" value="1"/>
</dbReference>
<evidence type="ECO:0000256" key="6">
    <source>
        <dbReference type="ARBA" id="ARBA00023136"/>
    </source>
</evidence>